<name>C5MC58_CANTT</name>
<proteinExistence type="predicted"/>
<evidence type="ECO:0000313" key="3">
    <source>
        <dbReference type="Proteomes" id="UP000002037"/>
    </source>
</evidence>
<gene>
    <name evidence="2" type="ORF">CTRG_03650</name>
</gene>
<reference evidence="2 3" key="1">
    <citation type="journal article" date="2009" name="Nature">
        <title>Evolution of pathogenicity and sexual reproduction in eight Candida genomes.</title>
        <authorList>
            <person name="Butler G."/>
            <person name="Rasmussen M.D."/>
            <person name="Lin M.F."/>
            <person name="Santos M.A."/>
            <person name="Sakthikumar S."/>
            <person name="Munro C.A."/>
            <person name="Rheinbay E."/>
            <person name="Grabherr M."/>
            <person name="Forche A."/>
            <person name="Reedy J.L."/>
            <person name="Agrafioti I."/>
            <person name="Arnaud M.B."/>
            <person name="Bates S."/>
            <person name="Brown A.J."/>
            <person name="Brunke S."/>
            <person name="Costanzo M.C."/>
            <person name="Fitzpatrick D.A."/>
            <person name="de Groot P.W."/>
            <person name="Harris D."/>
            <person name="Hoyer L.L."/>
            <person name="Hube B."/>
            <person name="Klis F.M."/>
            <person name="Kodira C."/>
            <person name="Lennard N."/>
            <person name="Logue M.E."/>
            <person name="Martin R."/>
            <person name="Neiman A.M."/>
            <person name="Nikolaou E."/>
            <person name="Quail M.A."/>
            <person name="Quinn J."/>
            <person name="Santos M.C."/>
            <person name="Schmitzberger F.F."/>
            <person name="Sherlock G."/>
            <person name="Shah P."/>
            <person name="Silverstein K.A."/>
            <person name="Skrzypek M.S."/>
            <person name="Soll D."/>
            <person name="Staggs R."/>
            <person name="Stansfield I."/>
            <person name="Stumpf M.P."/>
            <person name="Sudbery P.E."/>
            <person name="Srikantha T."/>
            <person name="Zeng Q."/>
            <person name="Berman J."/>
            <person name="Berriman M."/>
            <person name="Heitman J."/>
            <person name="Gow N.A."/>
            <person name="Lorenz M.C."/>
            <person name="Birren B.W."/>
            <person name="Kellis M."/>
            <person name="Cuomo C.A."/>
        </authorList>
    </citation>
    <scope>NUCLEOTIDE SEQUENCE [LARGE SCALE GENOMIC DNA]</scope>
    <source>
        <strain evidence="3">ATCC MYA-3404 / T1</strain>
    </source>
</reference>
<feature type="compositionally biased region" description="Basic and acidic residues" evidence="1">
    <location>
        <begin position="1"/>
        <end position="14"/>
    </location>
</feature>
<dbReference type="EMBL" id="GG692398">
    <property type="protein sequence ID" value="EER33225.1"/>
    <property type="molecule type" value="Genomic_DNA"/>
</dbReference>
<dbReference type="RefSeq" id="XP_002549353.1">
    <property type="nucleotide sequence ID" value="XM_002549307.1"/>
</dbReference>
<dbReference type="GeneID" id="8297784"/>
<evidence type="ECO:0000256" key="1">
    <source>
        <dbReference type="SAM" id="MobiDB-lite"/>
    </source>
</evidence>
<keyword evidence="3" id="KW-1185">Reference proteome</keyword>
<dbReference type="HOGENOM" id="CLU_119129_0_0_1"/>
<evidence type="ECO:0000313" key="2">
    <source>
        <dbReference type="EMBL" id="EER33225.1"/>
    </source>
</evidence>
<dbReference type="OrthoDB" id="3784821at2759"/>
<dbReference type="KEGG" id="ctp:CTRG_03650"/>
<dbReference type="Proteomes" id="UP000002037">
    <property type="component" value="Unassembled WGS sequence"/>
</dbReference>
<dbReference type="AlphaFoldDB" id="C5MC58"/>
<organism evidence="2 3">
    <name type="scientific">Candida tropicalis (strain ATCC MYA-3404 / T1)</name>
    <name type="common">Yeast</name>
    <dbReference type="NCBI Taxonomy" id="294747"/>
    <lineage>
        <taxon>Eukaryota</taxon>
        <taxon>Fungi</taxon>
        <taxon>Dikarya</taxon>
        <taxon>Ascomycota</taxon>
        <taxon>Saccharomycotina</taxon>
        <taxon>Pichiomycetes</taxon>
        <taxon>Debaryomycetaceae</taxon>
        <taxon>Candida/Lodderomyces clade</taxon>
        <taxon>Candida</taxon>
    </lineage>
</organism>
<feature type="region of interest" description="Disordered" evidence="1">
    <location>
        <begin position="1"/>
        <end position="43"/>
    </location>
</feature>
<dbReference type="eggNOG" id="ENOG502SX3Y">
    <property type="taxonomic scope" value="Eukaryota"/>
</dbReference>
<feature type="compositionally biased region" description="Low complexity" evidence="1">
    <location>
        <begin position="15"/>
        <end position="36"/>
    </location>
</feature>
<protein>
    <submittedName>
        <fullName evidence="2">Uncharacterized protein</fullName>
    </submittedName>
</protein>
<dbReference type="VEuPathDB" id="FungiDB:CTRG_03650"/>
<accession>C5MC58</accession>
<sequence>MSSEKPSFHKEGKSTIKITTNNNNNNKTNTSKGNTTPKVKTKSSPFVEELVQTGRPNWQKAPPQIKQRYKGIYLILLSLPVLGVTSFEMYRRLEGKSTKKIQQGERLPHGGNRDFDEQEKINVEQNSLMYKIFGRDFFTDGFTSQTRKQTSEKKE</sequence>